<proteinExistence type="predicted"/>
<dbReference type="GO" id="GO:0005737">
    <property type="term" value="C:cytoplasm"/>
    <property type="evidence" value="ECO:0007669"/>
    <property type="project" value="TreeGrafter"/>
</dbReference>
<accession>A0A1B6GJ75</accession>
<dbReference type="PANTHER" id="PTHR10890">
    <property type="entry name" value="CYSTEINYL-TRNA SYNTHETASE"/>
    <property type="match status" value="1"/>
</dbReference>
<protein>
    <recommendedName>
        <fullName evidence="4">tRNA synthetases class I catalytic domain-containing protein</fullName>
    </recommendedName>
</protein>
<dbReference type="GO" id="GO:0005524">
    <property type="term" value="F:ATP binding"/>
    <property type="evidence" value="ECO:0007669"/>
    <property type="project" value="UniProtKB-KW"/>
</dbReference>
<dbReference type="AlphaFoldDB" id="A0A1B6GJ75"/>
<name>A0A1B6GJ75_9HEMI</name>
<evidence type="ECO:0000259" key="4">
    <source>
        <dbReference type="Pfam" id="PF01406"/>
    </source>
</evidence>
<evidence type="ECO:0000256" key="1">
    <source>
        <dbReference type="ARBA" id="ARBA00022598"/>
    </source>
</evidence>
<evidence type="ECO:0000313" key="5">
    <source>
        <dbReference type="EMBL" id="JAS62460.1"/>
    </source>
</evidence>
<gene>
    <name evidence="5" type="ORF">g.1991</name>
</gene>
<keyword evidence="2" id="KW-0547">Nucleotide-binding</keyword>
<dbReference type="InterPro" id="IPR014729">
    <property type="entry name" value="Rossmann-like_a/b/a_fold"/>
</dbReference>
<dbReference type="Pfam" id="PF01406">
    <property type="entry name" value="tRNA-synt_1e"/>
    <property type="match status" value="1"/>
</dbReference>
<sequence length="290" mass="33287">MNSNGFSSSEDVAKCELKLYNSLTKKKEVFTPNYGNLVNCYSCGPTVYDAAHLGHARCYMCFDILRRVLQDYFKYQVFYVMNITDIDDKIIRNARRQFLFDSKFDSVPEHLRATPIDKTKCMDYLDDNFKNVVPFDNEIFREFAAFWEQKFHEDMKRLNILEPNALTRVSDFVPEIIDFIQKIIDNGFAYQSTSGSVYFDVTKFANSDKHTYAKLVPEAFGDVSQINEGEGALTDGSDKRKPVDFALWKASKAGEPSWESPWGRGRPGWHIECSVMASKLCGQQIDIHTG</sequence>
<dbReference type="SUPFAM" id="SSF52374">
    <property type="entry name" value="Nucleotidylyl transferase"/>
    <property type="match status" value="1"/>
</dbReference>
<dbReference type="GO" id="GO:0004817">
    <property type="term" value="F:cysteine-tRNA ligase activity"/>
    <property type="evidence" value="ECO:0007669"/>
    <property type="project" value="TreeGrafter"/>
</dbReference>
<keyword evidence="1" id="KW-0436">Ligase</keyword>
<evidence type="ECO:0000256" key="3">
    <source>
        <dbReference type="ARBA" id="ARBA00022840"/>
    </source>
</evidence>
<dbReference type="GO" id="GO:0006423">
    <property type="term" value="P:cysteinyl-tRNA aminoacylation"/>
    <property type="evidence" value="ECO:0007669"/>
    <property type="project" value="TreeGrafter"/>
</dbReference>
<dbReference type="PRINTS" id="PR00983">
    <property type="entry name" value="TRNASYNTHCYS"/>
</dbReference>
<organism evidence="5">
    <name type="scientific">Cuerna arida</name>
    <dbReference type="NCBI Taxonomy" id="1464854"/>
    <lineage>
        <taxon>Eukaryota</taxon>
        <taxon>Metazoa</taxon>
        <taxon>Ecdysozoa</taxon>
        <taxon>Arthropoda</taxon>
        <taxon>Hexapoda</taxon>
        <taxon>Insecta</taxon>
        <taxon>Pterygota</taxon>
        <taxon>Neoptera</taxon>
        <taxon>Paraneoptera</taxon>
        <taxon>Hemiptera</taxon>
        <taxon>Auchenorrhyncha</taxon>
        <taxon>Membracoidea</taxon>
        <taxon>Cicadellidae</taxon>
        <taxon>Cicadellinae</taxon>
        <taxon>Proconiini</taxon>
        <taxon>Cuerna</taxon>
    </lineage>
</organism>
<feature type="domain" description="tRNA synthetases class I catalytic" evidence="4">
    <location>
        <begin position="34"/>
        <end position="290"/>
    </location>
</feature>
<dbReference type="Gene3D" id="3.40.50.620">
    <property type="entry name" value="HUPs"/>
    <property type="match status" value="1"/>
</dbReference>
<keyword evidence="3" id="KW-0067">ATP-binding</keyword>
<dbReference type="InterPro" id="IPR024909">
    <property type="entry name" value="Cys-tRNA/MSH_ligase"/>
</dbReference>
<dbReference type="PANTHER" id="PTHR10890:SF3">
    <property type="entry name" value="CYSTEINE--TRNA LIGASE, CYTOPLASMIC"/>
    <property type="match status" value="1"/>
</dbReference>
<dbReference type="InterPro" id="IPR032678">
    <property type="entry name" value="tRNA-synt_1_cat_dom"/>
</dbReference>
<dbReference type="EMBL" id="GECZ01007309">
    <property type="protein sequence ID" value="JAS62460.1"/>
    <property type="molecule type" value="Transcribed_RNA"/>
</dbReference>
<feature type="non-terminal residue" evidence="5">
    <location>
        <position position="290"/>
    </location>
</feature>
<evidence type="ECO:0000256" key="2">
    <source>
        <dbReference type="ARBA" id="ARBA00022741"/>
    </source>
</evidence>
<reference evidence="5" key="1">
    <citation type="submission" date="2015-11" db="EMBL/GenBank/DDBJ databases">
        <title>De novo transcriptome assembly of four potential Pierce s Disease insect vectors from Arizona vineyards.</title>
        <authorList>
            <person name="Tassone E.E."/>
        </authorList>
    </citation>
    <scope>NUCLEOTIDE SEQUENCE</scope>
</reference>